<dbReference type="PANTHER" id="PTHR14218:SF15">
    <property type="entry name" value="TRIPEPTIDYL-PEPTIDASE 1"/>
    <property type="match status" value="1"/>
</dbReference>
<dbReference type="GO" id="GO:0006508">
    <property type="term" value="P:proteolysis"/>
    <property type="evidence" value="ECO:0007669"/>
    <property type="project" value="InterPro"/>
</dbReference>
<proteinExistence type="predicted"/>
<dbReference type="Gene3D" id="3.40.50.200">
    <property type="entry name" value="Peptidase S8/S53 domain"/>
    <property type="match status" value="1"/>
</dbReference>
<accession>A0AAD4LKC7</accession>
<dbReference type="PANTHER" id="PTHR14218">
    <property type="entry name" value="PROTEASE S8 TRIPEPTIDYL PEPTIDASE I CLN2"/>
    <property type="match status" value="1"/>
</dbReference>
<dbReference type="GO" id="GO:0008240">
    <property type="term" value="F:tripeptidyl-peptidase activity"/>
    <property type="evidence" value="ECO:0007669"/>
    <property type="project" value="TreeGrafter"/>
</dbReference>
<dbReference type="InterPro" id="IPR050819">
    <property type="entry name" value="Tripeptidyl-peptidase_I"/>
</dbReference>
<dbReference type="AlphaFoldDB" id="A0AAD4LKC7"/>
<comment type="caution">
    <text evidence="1">The sequence shown here is derived from an EMBL/GenBank/DDBJ whole genome shotgun (WGS) entry which is preliminary data.</text>
</comment>
<evidence type="ECO:0000313" key="2">
    <source>
        <dbReference type="Proteomes" id="UP001201163"/>
    </source>
</evidence>
<protein>
    <submittedName>
        <fullName evidence="1">Uncharacterized protein</fullName>
    </submittedName>
</protein>
<organism evidence="1 2">
    <name type="scientific">Lactarius akahatsu</name>
    <dbReference type="NCBI Taxonomy" id="416441"/>
    <lineage>
        <taxon>Eukaryota</taxon>
        <taxon>Fungi</taxon>
        <taxon>Dikarya</taxon>
        <taxon>Basidiomycota</taxon>
        <taxon>Agaricomycotina</taxon>
        <taxon>Agaricomycetes</taxon>
        <taxon>Russulales</taxon>
        <taxon>Russulaceae</taxon>
        <taxon>Lactarius</taxon>
    </lineage>
</organism>
<dbReference type="EMBL" id="JAKELL010000015">
    <property type="protein sequence ID" value="KAH8994246.1"/>
    <property type="molecule type" value="Genomic_DNA"/>
</dbReference>
<name>A0AAD4LKC7_9AGAM</name>
<evidence type="ECO:0000313" key="1">
    <source>
        <dbReference type="EMBL" id="KAH8994246.1"/>
    </source>
</evidence>
<dbReference type="SUPFAM" id="SSF52743">
    <property type="entry name" value="Subtilisin-like"/>
    <property type="match status" value="1"/>
</dbReference>
<sequence>MSTTCGFDQFAQLGMRGVCAVLFGSGDNGVGRGTMTGDGSARFIHKFPASCYVWLFLGSEVTESLSLLAERQTSGPGVAASFSGGGFSYYFARPSYWDLSASAFLQDLGSRYQGLYNVTSHGIPDIAAQAINF</sequence>
<dbReference type="Proteomes" id="UP001201163">
    <property type="component" value="Unassembled WGS sequence"/>
</dbReference>
<keyword evidence="2" id="KW-1185">Reference proteome</keyword>
<dbReference type="GO" id="GO:0004252">
    <property type="term" value="F:serine-type endopeptidase activity"/>
    <property type="evidence" value="ECO:0007669"/>
    <property type="project" value="InterPro"/>
</dbReference>
<gene>
    <name evidence="1" type="ORF">EDB92DRAFT_1944129</name>
</gene>
<dbReference type="InterPro" id="IPR036852">
    <property type="entry name" value="Peptidase_S8/S53_dom_sf"/>
</dbReference>
<reference evidence="1" key="1">
    <citation type="submission" date="2022-01" db="EMBL/GenBank/DDBJ databases">
        <title>Comparative genomics reveals a dynamic genome evolution in the ectomycorrhizal milk-cap (Lactarius) mushrooms.</title>
        <authorList>
            <consortium name="DOE Joint Genome Institute"/>
            <person name="Lebreton A."/>
            <person name="Tang N."/>
            <person name="Kuo A."/>
            <person name="LaButti K."/>
            <person name="Drula E."/>
            <person name="Barry K."/>
            <person name="Clum A."/>
            <person name="Lipzen A."/>
            <person name="Mousain D."/>
            <person name="Ng V."/>
            <person name="Wang R."/>
            <person name="Wang X."/>
            <person name="Dai Y."/>
            <person name="Henrissat B."/>
            <person name="Grigoriev I.V."/>
            <person name="Guerin-Laguette A."/>
            <person name="Yu F."/>
            <person name="Martin F.M."/>
        </authorList>
    </citation>
    <scope>NUCLEOTIDE SEQUENCE</scope>
    <source>
        <strain evidence="1">QP</strain>
    </source>
</reference>